<dbReference type="InterPro" id="IPR043502">
    <property type="entry name" value="DNA/RNA_pol_sf"/>
</dbReference>
<dbReference type="Proteomes" id="UP000740883">
    <property type="component" value="Unassembled WGS sequence"/>
</dbReference>
<evidence type="ECO:0000313" key="3">
    <source>
        <dbReference type="Proteomes" id="UP000740883"/>
    </source>
</evidence>
<keyword evidence="3" id="KW-1185">Reference proteome</keyword>
<evidence type="ECO:0000259" key="1">
    <source>
        <dbReference type="Pfam" id="PF17919"/>
    </source>
</evidence>
<dbReference type="PANTHER" id="PTHR33064">
    <property type="entry name" value="POL PROTEIN"/>
    <property type="match status" value="1"/>
</dbReference>
<sequence length="114" mass="13056">MVNYCREFICNFASILGPLYARLKGETKNSQKNITLSNMELGSFIEIRNKLSGNTKRAQKDFDQDFILTTDASDKRLGAILSQKDRHGNERVISTFNKNFENLSSTILLLTRNY</sequence>
<accession>A0A9P6GX50</accession>
<reference evidence="2 3" key="1">
    <citation type="journal article" date="2020" name="Genome Biol. Evol.">
        <title>Comparative genomics of strictly vertically transmitted, feminizing microsporidia endosymbionts of amphipod crustaceans.</title>
        <authorList>
            <person name="Cormier A."/>
            <person name="Chebbi M.A."/>
            <person name="Giraud I."/>
            <person name="Wattier R."/>
            <person name="Teixeira M."/>
            <person name="Gilbert C."/>
            <person name="Rigaud T."/>
            <person name="Cordaux R."/>
        </authorList>
    </citation>
    <scope>NUCLEOTIDE SEQUENCE [LARGE SCALE GENOMIC DNA]</scope>
    <source>
        <strain evidence="2 3">Ou3-Ou53</strain>
    </source>
</reference>
<dbReference type="InterPro" id="IPR043128">
    <property type="entry name" value="Rev_trsase/Diguanyl_cyclase"/>
</dbReference>
<name>A0A9P6GX50_9MICR</name>
<comment type="caution">
    <text evidence="2">The sequence shown here is derived from an EMBL/GenBank/DDBJ whole genome shotgun (WGS) entry which is preliminary data.</text>
</comment>
<dbReference type="PANTHER" id="PTHR33064:SF37">
    <property type="entry name" value="RIBONUCLEASE H"/>
    <property type="match status" value="1"/>
</dbReference>
<protein>
    <submittedName>
        <fullName evidence="2">Retrovirus-related Pol polyprotein from transposon opus</fullName>
    </submittedName>
</protein>
<organism evidence="2 3">
    <name type="scientific">Nosema granulosis</name>
    <dbReference type="NCBI Taxonomy" id="83296"/>
    <lineage>
        <taxon>Eukaryota</taxon>
        <taxon>Fungi</taxon>
        <taxon>Fungi incertae sedis</taxon>
        <taxon>Microsporidia</taxon>
        <taxon>Nosematidae</taxon>
        <taxon>Nosema</taxon>
    </lineage>
</organism>
<feature type="domain" description="Reverse transcriptase/retrotransposon-derived protein RNase H-like" evidence="1">
    <location>
        <begin position="43"/>
        <end position="101"/>
    </location>
</feature>
<dbReference type="Gene3D" id="3.30.70.270">
    <property type="match status" value="1"/>
</dbReference>
<dbReference type="EMBL" id="SBJO01000196">
    <property type="protein sequence ID" value="KAF9762241.1"/>
    <property type="molecule type" value="Genomic_DNA"/>
</dbReference>
<gene>
    <name evidence="2" type="primary">pol_241</name>
    <name evidence="2" type="ORF">NGRA_2140</name>
</gene>
<dbReference type="SUPFAM" id="SSF56672">
    <property type="entry name" value="DNA/RNA polymerases"/>
    <property type="match status" value="1"/>
</dbReference>
<dbReference type="InterPro" id="IPR041577">
    <property type="entry name" value="RT_RNaseH_2"/>
</dbReference>
<dbReference type="OrthoDB" id="3341476at2759"/>
<dbReference type="InterPro" id="IPR051320">
    <property type="entry name" value="Viral_Replic_Matur_Polypro"/>
</dbReference>
<dbReference type="AlphaFoldDB" id="A0A9P6GX50"/>
<evidence type="ECO:0000313" key="2">
    <source>
        <dbReference type="EMBL" id="KAF9762241.1"/>
    </source>
</evidence>
<dbReference type="Pfam" id="PF17919">
    <property type="entry name" value="RT_RNaseH_2"/>
    <property type="match status" value="1"/>
</dbReference>
<proteinExistence type="predicted"/>